<evidence type="ECO:0000313" key="1">
    <source>
        <dbReference type="EMBL" id="OAP53920.1"/>
    </source>
</evidence>
<accession>A0A178Z2C5</accession>
<dbReference type="RefSeq" id="XP_018687287.1">
    <property type="nucleotide sequence ID" value="XM_018843446.1"/>
</dbReference>
<dbReference type="InterPro" id="IPR036397">
    <property type="entry name" value="RNaseH_sf"/>
</dbReference>
<dbReference type="Proteomes" id="UP000078343">
    <property type="component" value="Unassembled WGS sequence"/>
</dbReference>
<evidence type="ECO:0000313" key="2">
    <source>
        <dbReference type="Proteomes" id="UP000078343"/>
    </source>
</evidence>
<comment type="caution">
    <text evidence="1">The sequence shown here is derived from an EMBL/GenBank/DDBJ whole genome shotgun (WGS) entry which is preliminary data.</text>
</comment>
<keyword evidence="2" id="KW-1185">Reference proteome</keyword>
<proteinExistence type="predicted"/>
<dbReference type="AlphaFoldDB" id="A0A178Z2C5"/>
<organism evidence="1 2">
    <name type="scientific">Fonsecaea erecta</name>
    <dbReference type="NCBI Taxonomy" id="1367422"/>
    <lineage>
        <taxon>Eukaryota</taxon>
        <taxon>Fungi</taxon>
        <taxon>Dikarya</taxon>
        <taxon>Ascomycota</taxon>
        <taxon>Pezizomycotina</taxon>
        <taxon>Eurotiomycetes</taxon>
        <taxon>Chaetothyriomycetidae</taxon>
        <taxon>Chaetothyriales</taxon>
        <taxon>Herpotrichiellaceae</taxon>
        <taxon>Fonsecaea</taxon>
    </lineage>
</organism>
<sequence>MGCAASDASIRSRDWAVRRMGCSADSDLQVPKDDIPVCSQRMRTFMHDNAPINRAERVQKWFENQAMPVLDGPLYSPDVNPVESLWLERERRVNEIDPDLKDTAGDREAISARLASARSGHGPGFALER</sequence>
<dbReference type="OrthoDB" id="4737581at2759"/>
<dbReference type="Gene3D" id="3.30.420.10">
    <property type="entry name" value="Ribonuclease H-like superfamily/Ribonuclease H"/>
    <property type="match status" value="1"/>
</dbReference>
<dbReference type="EMBL" id="LVYI01000018">
    <property type="protein sequence ID" value="OAP53920.1"/>
    <property type="molecule type" value="Genomic_DNA"/>
</dbReference>
<dbReference type="GO" id="GO:0003676">
    <property type="term" value="F:nucleic acid binding"/>
    <property type="evidence" value="ECO:0007669"/>
    <property type="project" value="InterPro"/>
</dbReference>
<gene>
    <name evidence="1" type="ORF">AYL99_11942</name>
</gene>
<protein>
    <recommendedName>
        <fullName evidence="3">Tc1-like transposase DDE domain-containing protein</fullName>
    </recommendedName>
</protein>
<name>A0A178Z2C5_9EURO</name>
<dbReference type="STRING" id="1367422.A0A178Z2C5"/>
<reference evidence="1 2" key="1">
    <citation type="submission" date="2016-04" db="EMBL/GenBank/DDBJ databases">
        <title>Draft genome of Fonsecaea erecta CBS 125763.</title>
        <authorList>
            <person name="Weiss V.A."/>
            <person name="Vicente V.A."/>
            <person name="Raittz R.T."/>
            <person name="Moreno L.F."/>
            <person name="De Souza E.M."/>
            <person name="Pedrosa F.O."/>
            <person name="Steffens M.B."/>
            <person name="Faoro H."/>
            <person name="Tadra-Sfeir M.Z."/>
            <person name="Najafzadeh M.J."/>
            <person name="Felipe M.S."/>
            <person name="Teixeira M."/>
            <person name="Sun J."/>
            <person name="Xi L."/>
            <person name="Gomes R."/>
            <person name="De Azevedo C.M."/>
            <person name="Salgado C.G."/>
            <person name="Da Silva M.B."/>
            <person name="Nascimento M.F."/>
            <person name="Queiroz-Telles F."/>
            <person name="Attili D.S."/>
            <person name="Gorbushina A."/>
        </authorList>
    </citation>
    <scope>NUCLEOTIDE SEQUENCE [LARGE SCALE GENOMIC DNA]</scope>
    <source>
        <strain evidence="1 2">CBS 125763</strain>
    </source>
</reference>
<evidence type="ECO:0008006" key="3">
    <source>
        <dbReference type="Google" id="ProtNLM"/>
    </source>
</evidence>
<dbReference type="GeneID" id="30016109"/>